<dbReference type="SUPFAM" id="SSF51735">
    <property type="entry name" value="NAD(P)-binding Rossmann-fold domains"/>
    <property type="match status" value="1"/>
</dbReference>
<evidence type="ECO:0000259" key="10">
    <source>
        <dbReference type="Pfam" id="PF02670"/>
    </source>
</evidence>
<evidence type="ECO:0000259" key="11">
    <source>
        <dbReference type="Pfam" id="PF08436"/>
    </source>
</evidence>
<dbReference type="Proteomes" id="UP000886852">
    <property type="component" value="Unassembled WGS sequence"/>
</dbReference>
<feature type="binding site" evidence="9">
    <location>
        <position position="175"/>
    </location>
    <ligand>
        <name>1-deoxy-D-xylulose 5-phosphate</name>
        <dbReference type="ChEBI" id="CHEBI:57792"/>
    </ligand>
</feature>
<dbReference type="Pfam" id="PF02670">
    <property type="entry name" value="DXP_reductoisom"/>
    <property type="match status" value="2"/>
</dbReference>
<dbReference type="SUPFAM" id="SSF55347">
    <property type="entry name" value="Glyceraldehyde-3-phosphate dehydrogenase-like, C-terminal domain"/>
    <property type="match status" value="1"/>
</dbReference>
<dbReference type="PANTHER" id="PTHR30525:SF0">
    <property type="entry name" value="1-DEOXY-D-XYLULOSE 5-PHOSPHATE REDUCTOISOMERASE, CHLOROPLASTIC"/>
    <property type="match status" value="1"/>
</dbReference>
<evidence type="ECO:0000256" key="8">
    <source>
        <dbReference type="ARBA" id="ARBA00048543"/>
    </source>
</evidence>
<keyword evidence="4 9" id="KW-0521">NADP</keyword>
<evidence type="ECO:0000256" key="1">
    <source>
        <dbReference type="ARBA" id="ARBA00005094"/>
    </source>
</evidence>
<dbReference type="EMBL" id="DVOC01000059">
    <property type="protein sequence ID" value="HIU91059.1"/>
    <property type="molecule type" value="Genomic_DNA"/>
</dbReference>
<comment type="pathway">
    <text evidence="1 9">Isoprenoid biosynthesis; isopentenyl diphosphate biosynthesis via DXP pathway; isopentenyl diphosphate from 1-deoxy-D-xylulose 5-phosphate: step 1/6.</text>
</comment>
<evidence type="ECO:0000313" key="14">
    <source>
        <dbReference type="Proteomes" id="UP000886852"/>
    </source>
</evidence>
<dbReference type="AlphaFoldDB" id="A0A9D1SQ51"/>
<dbReference type="InterPro" id="IPR036291">
    <property type="entry name" value="NAD(P)-bd_dom_sf"/>
</dbReference>
<dbReference type="PIRSF" id="PIRSF006205">
    <property type="entry name" value="Dxp_reductismrs"/>
    <property type="match status" value="1"/>
</dbReference>
<keyword evidence="6 9" id="KW-0464">Manganese</keyword>
<evidence type="ECO:0000256" key="4">
    <source>
        <dbReference type="ARBA" id="ARBA00022857"/>
    </source>
</evidence>
<feature type="binding site" evidence="9">
    <location>
        <position position="103"/>
    </location>
    <ligand>
        <name>NADPH</name>
        <dbReference type="ChEBI" id="CHEBI:57783"/>
    </ligand>
</feature>
<evidence type="ECO:0000256" key="3">
    <source>
        <dbReference type="ARBA" id="ARBA00022723"/>
    </source>
</evidence>
<dbReference type="InterPro" id="IPR003821">
    <property type="entry name" value="DXP_reductoisomerase"/>
</dbReference>
<evidence type="ECO:0000256" key="2">
    <source>
        <dbReference type="ARBA" id="ARBA00006825"/>
    </source>
</evidence>
<feature type="binding site" evidence="9">
    <location>
        <position position="188"/>
    </location>
    <ligand>
        <name>1-deoxy-D-xylulose 5-phosphate</name>
        <dbReference type="ChEBI" id="CHEBI:57792"/>
    </ligand>
</feature>
<dbReference type="EC" id="1.1.1.267" evidence="9"/>
<feature type="domain" description="1-deoxy-D-xylulose 5-phosphate reductoisomerase N-terminal" evidence="10">
    <location>
        <begin position="59"/>
        <end position="109"/>
    </location>
</feature>
<comment type="catalytic activity">
    <reaction evidence="8">
        <text>2-C-methyl-D-erythritol 4-phosphate + NADP(+) = 1-deoxy-D-xylulose 5-phosphate + NADPH + H(+)</text>
        <dbReference type="Rhea" id="RHEA:13717"/>
        <dbReference type="ChEBI" id="CHEBI:15378"/>
        <dbReference type="ChEBI" id="CHEBI:57783"/>
        <dbReference type="ChEBI" id="CHEBI:57792"/>
        <dbReference type="ChEBI" id="CHEBI:58262"/>
        <dbReference type="ChEBI" id="CHEBI:58349"/>
        <dbReference type="EC" id="1.1.1.267"/>
    </reaction>
    <physiologicalReaction direction="right-to-left" evidence="8">
        <dbReference type="Rhea" id="RHEA:13719"/>
    </physiologicalReaction>
</comment>
<feature type="domain" description="DXP reductoisomerase C-terminal" evidence="12">
    <location>
        <begin position="237"/>
        <end position="353"/>
    </location>
</feature>
<evidence type="ECO:0000313" key="13">
    <source>
        <dbReference type="EMBL" id="HIU91059.1"/>
    </source>
</evidence>
<feature type="binding site" evidence="9">
    <location>
        <position position="181"/>
    </location>
    <ligand>
        <name>NADPH</name>
        <dbReference type="ChEBI" id="CHEBI:57783"/>
    </ligand>
</feature>
<feature type="binding site" evidence="9">
    <location>
        <position position="197"/>
    </location>
    <ligand>
        <name>Mn(2+)</name>
        <dbReference type="ChEBI" id="CHEBI:29035"/>
    </ligand>
</feature>
<dbReference type="HAMAP" id="MF_00183">
    <property type="entry name" value="DXP_reductoisom"/>
    <property type="match status" value="1"/>
</dbReference>
<dbReference type="PANTHER" id="PTHR30525">
    <property type="entry name" value="1-DEOXY-D-XYLULOSE 5-PHOSPHATE REDUCTOISOMERASE"/>
    <property type="match status" value="1"/>
</dbReference>
<dbReference type="GO" id="GO:0030145">
    <property type="term" value="F:manganese ion binding"/>
    <property type="evidence" value="ECO:0007669"/>
    <property type="project" value="TreeGrafter"/>
</dbReference>
<dbReference type="SUPFAM" id="SSF69055">
    <property type="entry name" value="1-deoxy-D-xylulose-5-phosphate reductoisomerase, C-terminal domain"/>
    <property type="match status" value="1"/>
</dbReference>
<feature type="binding site" evidence="9">
    <location>
        <position position="128"/>
    </location>
    <ligand>
        <name>Mn(2+)</name>
        <dbReference type="ChEBI" id="CHEBI:29035"/>
    </ligand>
</feature>
<dbReference type="InterPro" id="IPR036169">
    <property type="entry name" value="DXPR_C_sf"/>
</dbReference>
<feature type="binding site" evidence="9">
    <location>
        <position position="101"/>
    </location>
    <ligand>
        <name>NADPH</name>
        <dbReference type="ChEBI" id="CHEBI:57783"/>
    </ligand>
</feature>
<reference evidence="13" key="2">
    <citation type="journal article" date="2021" name="PeerJ">
        <title>Extensive microbial diversity within the chicken gut microbiome revealed by metagenomics and culture.</title>
        <authorList>
            <person name="Gilroy R."/>
            <person name="Ravi A."/>
            <person name="Getino M."/>
            <person name="Pursley I."/>
            <person name="Horton D.L."/>
            <person name="Alikhan N.F."/>
            <person name="Baker D."/>
            <person name="Gharbi K."/>
            <person name="Hall N."/>
            <person name="Watson M."/>
            <person name="Adriaenssens E.M."/>
            <person name="Foster-Nyarko E."/>
            <person name="Jarju S."/>
            <person name="Secka A."/>
            <person name="Antonio M."/>
            <person name="Oren A."/>
            <person name="Chaudhuri R.R."/>
            <person name="La Ragione R."/>
            <person name="Hildebrand F."/>
            <person name="Pallen M.J."/>
        </authorList>
    </citation>
    <scope>NUCLEOTIDE SEQUENCE</scope>
    <source>
        <strain evidence="13">ChiHjej12B11-7776</strain>
    </source>
</reference>
<dbReference type="GO" id="GO:0070402">
    <property type="term" value="F:NADPH binding"/>
    <property type="evidence" value="ECO:0007669"/>
    <property type="project" value="InterPro"/>
</dbReference>
<name>A0A9D1SQ51_9BACT</name>
<dbReference type="InterPro" id="IPR026877">
    <property type="entry name" value="DXPR_C"/>
</dbReference>
<organism evidence="13 14">
    <name type="scientific">Candidatus Fimimonas merdipullorum</name>
    <dbReference type="NCBI Taxonomy" id="2840822"/>
    <lineage>
        <taxon>Bacteria</taxon>
        <taxon>Pseudomonadati</taxon>
        <taxon>Myxococcota</taxon>
        <taxon>Myxococcia</taxon>
        <taxon>Myxococcales</taxon>
        <taxon>Cystobacterineae</taxon>
        <taxon>Myxococcaceae</taxon>
        <taxon>Myxococcaceae incertae sedis</taxon>
        <taxon>Candidatus Fimimonas</taxon>
    </lineage>
</organism>
<comment type="caution">
    <text evidence="9">Lacks conserved residue(s) required for the propagation of feature annotation.</text>
</comment>
<evidence type="ECO:0000259" key="12">
    <source>
        <dbReference type="Pfam" id="PF13288"/>
    </source>
</evidence>
<comment type="similarity">
    <text evidence="2 9">Belongs to the DXR family.</text>
</comment>
<sequence length="365" mass="39628">MIKVAILGSTGSVGRQALQVVEANADALAVHSLVAYSNEKLLDSQRRRFSPRFCGLISQGEQCLLEAVRGADVALVATRGITALPAVLFCLDNGIKVALANKETLVCGGALVADKVRQGGVLAAVDSEHCAVSQCLLGRDSANVRRILLTASGGPFWEYDSERLSEVTAEQALAHPNWNMGQKITIDSATMMNKALEVVEAHWLFGVPSEKISVVVHRQSVVHSMVEWDSGGVMAQLARPDMKLPIQIALLGEGKSIVPPLDFSRLTLTFEQCDFKKFPCARLGHEILSLPSLSATAMNGANDVCVERFLRGRLRFTQFYPVITQTVQRLQKRCSELPLTVDNIKKIDAEAQKTAALMADEVICC</sequence>
<evidence type="ECO:0000256" key="5">
    <source>
        <dbReference type="ARBA" id="ARBA00023002"/>
    </source>
</evidence>
<feature type="binding site" evidence="9">
    <location>
        <position position="197"/>
    </location>
    <ligand>
        <name>1-deoxy-D-xylulose 5-phosphate</name>
        <dbReference type="ChEBI" id="CHEBI:57792"/>
    </ligand>
</feature>
<proteinExistence type="inferred from homology"/>
<feature type="binding site" evidence="9">
    <location>
        <position position="127"/>
    </location>
    <ligand>
        <name>1-deoxy-D-xylulose 5-phosphate</name>
        <dbReference type="ChEBI" id="CHEBI:57792"/>
    </ligand>
</feature>
<feature type="binding site" evidence="9">
    <location>
        <position position="10"/>
    </location>
    <ligand>
        <name>NADPH</name>
        <dbReference type="ChEBI" id="CHEBI:57783"/>
    </ligand>
</feature>
<dbReference type="GO" id="GO:0051484">
    <property type="term" value="P:isopentenyl diphosphate biosynthetic process, methylerythritol 4-phosphate pathway involved in terpenoid biosynthetic process"/>
    <property type="evidence" value="ECO:0007669"/>
    <property type="project" value="TreeGrafter"/>
</dbReference>
<feature type="binding site" evidence="9">
    <location>
        <position position="193"/>
    </location>
    <ligand>
        <name>1-deoxy-D-xylulose 5-phosphate</name>
        <dbReference type="ChEBI" id="CHEBI:57792"/>
    </ligand>
</feature>
<keyword evidence="7 9" id="KW-0414">Isoprene biosynthesis</keyword>
<comment type="function">
    <text evidence="9">Catalyzes the NADPH-dependent rearrangement and reduction of 1-deoxy-D-xylulose-5-phosphate (DXP) to 2-C-methyl-D-erythritol 4-phosphate (MEP).</text>
</comment>
<keyword evidence="5 9" id="KW-0560">Oxidoreductase</keyword>
<dbReference type="Pfam" id="PF08436">
    <property type="entry name" value="DXP_redisom_C"/>
    <property type="match status" value="1"/>
</dbReference>
<keyword evidence="3 9" id="KW-0479">Metal-binding</keyword>
<comment type="caution">
    <text evidence="13">The sequence shown here is derived from an EMBL/GenBank/DDBJ whole genome shotgun (WGS) entry which is preliminary data.</text>
</comment>
<feature type="domain" description="1-deoxy-D-xylulose 5-phosphate reductoisomerase N-terminal" evidence="10">
    <location>
        <begin position="4"/>
        <end position="54"/>
    </location>
</feature>
<evidence type="ECO:0000256" key="7">
    <source>
        <dbReference type="ARBA" id="ARBA00023229"/>
    </source>
</evidence>
<feature type="binding site" evidence="9">
    <location>
        <position position="102"/>
    </location>
    <ligand>
        <name>1-deoxy-D-xylulose 5-phosphate</name>
        <dbReference type="ChEBI" id="CHEBI:57792"/>
    </ligand>
</feature>
<comment type="cofactor">
    <cofactor evidence="9">
        <name>Mg(2+)</name>
        <dbReference type="ChEBI" id="CHEBI:18420"/>
    </cofactor>
    <cofactor evidence="9">
        <name>Mn(2+)</name>
        <dbReference type="ChEBI" id="CHEBI:29035"/>
    </cofactor>
</comment>
<evidence type="ECO:0000256" key="9">
    <source>
        <dbReference type="HAMAP-Rule" id="MF_00183"/>
    </source>
</evidence>
<feature type="domain" description="1-deoxy-D-xylulose 5-phosphate reductoisomerase C-terminal" evidence="11">
    <location>
        <begin position="123"/>
        <end position="205"/>
    </location>
</feature>
<feature type="binding site" evidence="9">
    <location>
        <position position="11"/>
    </location>
    <ligand>
        <name>NADPH</name>
        <dbReference type="ChEBI" id="CHEBI:57783"/>
    </ligand>
</feature>
<reference evidence="13" key="1">
    <citation type="submission" date="2020-10" db="EMBL/GenBank/DDBJ databases">
        <authorList>
            <person name="Gilroy R."/>
        </authorList>
    </citation>
    <scope>NUCLEOTIDE SEQUENCE</scope>
    <source>
        <strain evidence="13">ChiHjej12B11-7776</strain>
    </source>
</reference>
<feature type="binding site" evidence="9">
    <location>
        <position position="12"/>
    </location>
    <ligand>
        <name>NADPH</name>
        <dbReference type="ChEBI" id="CHEBI:57783"/>
    </ligand>
</feature>
<dbReference type="GO" id="GO:0030604">
    <property type="term" value="F:1-deoxy-D-xylulose-5-phosphate reductoisomerase activity"/>
    <property type="evidence" value="ECO:0007669"/>
    <property type="project" value="UniProtKB-UniRule"/>
</dbReference>
<dbReference type="Pfam" id="PF13288">
    <property type="entry name" value="DXPR_C"/>
    <property type="match status" value="1"/>
</dbReference>
<keyword evidence="9" id="KW-0460">Magnesium</keyword>
<feature type="binding site" evidence="9">
    <location>
        <position position="152"/>
    </location>
    <ligand>
        <name>1-deoxy-D-xylulose 5-phosphate</name>
        <dbReference type="ChEBI" id="CHEBI:57792"/>
    </ligand>
</feature>
<evidence type="ECO:0000256" key="6">
    <source>
        <dbReference type="ARBA" id="ARBA00023211"/>
    </source>
</evidence>
<feature type="binding site" evidence="9">
    <location>
        <position position="126"/>
    </location>
    <ligand>
        <name>Mn(2+)</name>
        <dbReference type="ChEBI" id="CHEBI:29035"/>
    </ligand>
</feature>
<feature type="binding site" evidence="9">
    <location>
        <position position="38"/>
    </location>
    <ligand>
        <name>NADPH</name>
        <dbReference type="ChEBI" id="CHEBI:57783"/>
    </ligand>
</feature>
<dbReference type="Gene3D" id="3.40.50.720">
    <property type="entry name" value="NAD(P)-binding Rossmann-like Domain"/>
    <property type="match status" value="2"/>
</dbReference>
<dbReference type="Gene3D" id="1.10.1740.10">
    <property type="match status" value="1"/>
</dbReference>
<dbReference type="InterPro" id="IPR013644">
    <property type="entry name" value="DXP_reductoisomerase_C"/>
</dbReference>
<feature type="binding site" evidence="9">
    <location>
        <position position="128"/>
    </location>
    <ligand>
        <name>1-deoxy-D-xylulose 5-phosphate</name>
        <dbReference type="ChEBI" id="CHEBI:57792"/>
    </ligand>
</feature>
<dbReference type="InterPro" id="IPR013512">
    <property type="entry name" value="DXP_reductoisomerase_N"/>
</dbReference>
<gene>
    <name evidence="9" type="primary">dxr</name>
    <name evidence="13" type="ORF">IAC72_03520</name>
</gene>
<accession>A0A9D1SQ51</accession>
<protein>
    <recommendedName>
        <fullName evidence="9">1-deoxy-D-xylulose 5-phosphate reductoisomerase</fullName>
        <shortName evidence="9">DXP reductoisomerase</shortName>
        <ecNumber evidence="9">1.1.1.267</ecNumber>
    </recommendedName>
    <alternativeName>
        <fullName evidence="9">1-deoxyxylulose-5-phosphate reductoisomerase</fullName>
    </alternativeName>
    <alternativeName>
        <fullName evidence="9">2-C-methyl-D-erythritol 4-phosphate synthase</fullName>
    </alternativeName>
</protein>
<feature type="binding site" evidence="9">
    <location>
        <position position="13"/>
    </location>
    <ligand>
        <name>NADPH</name>
        <dbReference type="ChEBI" id="CHEBI:57783"/>
    </ligand>
</feature>
<feature type="binding site" evidence="9">
    <location>
        <position position="194"/>
    </location>
    <ligand>
        <name>1-deoxy-D-xylulose 5-phosphate</name>
        <dbReference type="ChEBI" id="CHEBI:57792"/>
    </ligand>
</feature>